<keyword evidence="2" id="KW-1185">Reference proteome</keyword>
<comment type="caution">
    <text evidence="1">The sequence shown here is derived from an EMBL/GenBank/DDBJ whole genome shotgun (WGS) entry which is preliminary data.</text>
</comment>
<sequence length="77" mass="8688">MAEIDIASHTLELLKRLNSKMDSFGLELGDLKMRMASVEDHLSGLTVSNAGITHRLDRIEGRLDRIERRIDLRDGNA</sequence>
<gene>
    <name evidence="1" type="ORF">KZ820_15260</name>
</gene>
<evidence type="ECO:0000313" key="2">
    <source>
        <dbReference type="Proteomes" id="UP000759103"/>
    </source>
</evidence>
<dbReference type="EMBL" id="JAHXZN010000005">
    <property type="protein sequence ID" value="MBW6532099.1"/>
    <property type="molecule type" value="Genomic_DNA"/>
</dbReference>
<name>A0ABS7BRQ8_9SPHN</name>
<evidence type="ECO:0000313" key="1">
    <source>
        <dbReference type="EMBL" id="MBW6532099.1"/>
    </source>
</evidence>
<accession>A0ABS7BRQ8</accession>
<reference evidence="1 2" key="1">
    <citation type="submission" date="2021-07" db="EMBL/GenBank/DDBJ databases">
        <title>Sphingomonas sp.</title>
        <authorList>
            <person name="Feng G."/>
            <person name="Li J."/>
            <person name="Pan M."/>
        </authorList>
    </citation>
    <scope>NUCLEOTIDE SEQUENCE [LARGE SCALE GENOMIC DNA]</scope>
    <source>
        <strain evidence="1 2">RRHST34</strain>
    </source>
</reference>
<dbReference type="Proteomes" id="UP000759103">
    <property type="component" value="Unassembled WGS sequence"/>
</dbReference>
<dbReference type="RefSeq" id="WP_219749446.1">
    <property type="nucleotide sequence ID" value="NZ_JAHXZN010000005.1"/>
</dbReference>
<protein>
    <submittedName>
        <fullName evidence="1">Uncharacterized protein</fullName>
    </submittedName>
</protein>
<proteinExistence type="predicted"/>
<organism evidence="1 2">
    <name type="scientific">Sphingomonas citri</name>
    <dbReference type="NCBI Taxonomy" id="2862499"/>
    <lineage>
        <taxon>Bacteria</taxon>
        <taxon>Pseudomonadati</taxon>
        <taxon>Pseudomonadota</taxon>
        <taxon>Alphaproteobacteria</taxon>
        <taxon>Sphingomonadales</taxon>
        <taxon>Sphingomonadaceae</taxon>
        <taxon>Sphingomonas</taxon>
    </lineage>
</organism>